<evidence type="ECO:0000313" key="2">
    <source>
        <dbReference type="Proteomes" id="UP001175226"/>
    </source>
</evidence>
<gene>
    <name evidence="1" type="ORF">EV421DRAFT_1687174</name>
</gene>
<feature type="non-terminal residue" evidence="1">
    <location>
        <position position="164"/>
    </location>
</feature>
<keyword evidence="2" id="KW-1185">Reference proteome</keyword>
<evidence type="ECO:0000313" key="1">
    <source>
        <dbReference type="EMBL" id="KAK0436155.1"/>
    </source>
</evidence>
<dbReference type="AlphaFoldDB" id="A0AA39J646"/>
<reference evidence="1" key="1">
    <citation type="submission" date="2023-06" db="EMBL/GenBank/DDBJ databases">
        <authorList>
            <consortium name="Lawrence Berkeley National Laboratory"/>
            <person name="Ahrendt S."/>
            <person name="Sahu N."/>
            <person name="Indic B."/>
            <person name="Wong-Bajracharya J."/>
            <person name="Merenyi Z."/>
            <person name="Ke H.-M."/>
            <person name="Monk M."/>
            <person name="Kocsube S."/>
            <person name="Drula E."/>
            <person name="Lipzen A."/>
            <person name="Balint B."/>
            <person name="Henrissat B."/>
            <person name="Andreopoulos B."/>
            <person name="Martin F.M."/>
            <person name="Harder C.B."/>
            <person name="Rigling D."/>
            <person name="Ford K.L."/>
            <person name="Foster G.D."/>
            <person name="Pangilinan J."/>
            <person name="Papanicolaou A."/>
            <person name="Barry K."/>
            <person name="LaButti K."/>
            <person name="Viragh M."/>
            <person name="Koriabine M."/>
            <person name="Yan M."/>
            <person name="Riley R."/>
            <person name="Champramary S."/>
            <person name="Plett K.L."/>
            <person name="Tsai I.J."/>
            <person name="Slot J."/>
            <person name="Sipos G."/>
            <person name="Plett J."/>
            <person name="Nagy L.G."/>
            <person name="Grigoriev I.V."/>
        </authorList>
    </citation>
    <scope>NUCLEOTIDE SEQUENCE</scope>
    <source>
        <strain evidence="1">FPL87.14</strain>
    </source>
</reference>
<organism evidence="1 2">
    <name type="scientific">Armillaria borealis</name>
    <dbReference type="NCBI Taxonomy" id="47425"/>
    <lineage>
        <taxon>Eukaryota</taxon>
        <taxon>Fungi</taxon>
        <taxon>Dikarya</taxon>
        <taxon>Basidiomycota</taxon>
        <taxon>Agaricomycotina</taxon>
        <taxon>Agaricomycetes</taxon>
        <taxon>Agaricomycetidae</taxon>
        <taxon>Agaricales</taxon>
        <taxon>Marasmiineae</taxon>
        <taxon>Physalacriaceae</taxon>
        <taxon>Armillaria</taxon>
    </lineage>
</organism>
<dbReference type="EMBL" id="JAUEPT010000057">
    <property type="protein sequence ID" value="KAK0436155.1"/>
    <property type="molecule type" value="Genomic_DNA"/>
</dbReference>
<name>A0AA39J646_9AGAR</name>
<protein>
    <submittedName>
        <fullName evidence="1">Uncharacterized protein</fullName>
    </submittedName>
</protein>
<comment type="caution">
    <text evidence="1">The sequence shown here is derived from an EMBL/GenBank/DDBJ whole genome shotgun (WGS) entry which is preliminary data.</text>
</comment>
<accession>A0AA39J646</accession>
<sequence>LLQKLTITGLGASSFTEAMAAMHEVSLTAEREFKQGTLEQWAPTMFHGFEVMESMNRYFKRVREGDEEEALTIVRDIDPKGMLQRLVQLDLAHTEENVVHYFSGKVDGEGKRRYIPAKPQLFRIGDIIEMQVTLESGSRKGEKMTHRMKLILRAIVLLDERYTQ</sequence>
<proteinExistence type="predicted"/>
<feature type="non-terminal residue" evidence="1">
    <location>
        <position position="1"/>
    </location>
</feature>
<dbReference type="Proteomes" id="UP001175226">
    <property type="component" value="Unassembled WGS sequence"/>
</dbReference>